<dbReference type="RefSeq" id="WP_190827189.1">
    <property type="nucleotide sequence ID" value="NZ_CAWPPI010000040.1"/>
</dbReference>
<name>A0A8J6XBX0_9CYAN</name>
<feature type="region of interest" description="Disordered" evidence="1">
    <location>
        <begin position="183"/>
        <end position="213"/>
    </location>
</feature>
<evidence type="ECO:0000256" key="1">
    <source>
        <dbReference type="SAM" id="MobiDB-lite"/>
    </source>
</evidence>
<comment type="caution">
    <text evidence="3">The sequence shown here is derived from an EMBL/GenBank/DDBJ whole genome shotgun (WGS) entry which is preliminary data.</text>
</comment>
<dbReference type="EMBL" id="JACXAE010000040">
    <property type="protein sequence ID" value="MBD2772520.1"/>
    <property type="molecule type" value="Genomic_DNA"/>
</dbReference>
<keyword evidence="4" id="KW-1185">Reference proteome</keyword>
<reference evidence="3" key="1">
    <citation type="submission" date="2020-09" db="EMBL/GenBank/DDBJ databases">
        <title>Iningainema tapete sp. nov. (Scytonemataceae, Cyanobacteria) from greenhouses in central Florida (USA) produces two types of nodularin with biosynthetic potential for microcystin-LR and anabaenopeptins.</title>
        <authorList>
            <person name="Berthold D.E."/>
            <person name="Lefler F.W."/>
            <person name="Huang I.-S."/>
            <person name="Abdulla H."/>
            <person name="Zimba P.V."/>
            <person name="Laughinghouse H.D. IV."/>
        </authorList>
    </citation>
    <scope>NUCLEOTIDE SEQUENCE</scope>
    <source>
        <strain evidence="3">BLCCT55</strain>
    </source>
</reference>
<evidence type="ECO:0000313" key="4">
    <source>
        <dbReference type="Proteomes" id="UP000629098"/>
    </source>
</evidence>
<feature type="compositionally biased region" description="Polar residues" evidence="1">
    <location>
        <begin position="201"/>
        <end position="213"/>
    </location>
</feature>
<dbReference type="InterPro" id="IPR024983">
    <property type="entry name" value="CHAT_dom"/>
</dbReference>
<sequence>MKKILILSANPKNTDKLRLDEEVREIQTALRQAKNRSEFEIVTELALRVDDLHRALLDHQPTIVHFSGHGAGSHGLVLENNSGQMQLVSTESLARLFGLFQKQIECVFLNACYSEAQAQAIHQHIDYVIGMNQTIGDKAAIKFAIGFYNALGVNKSYEDCFEFGCALIDLQGIPESQTPILKARKRPSVPVKETDPKITTPEEQNSQPKHMGGISQNVSGGYVHGGMQAAQGNNNQQISNTYASQEQKQTLAEAVAEIQQLLEQLSQTYPTDTTLGKMTIATEAIKCFENNPILMQKITSALKDGSIFTFKQLLNHPAADFTITALEDWHKNNLRK</sequence>
<evidence type="ECO:0000259" key="2">
    <source>
        <dbReference type="Pfam" id="PF12770"/>
    </source>
</evidence>
<feature type="domain" description="CHAT" evidence="2">
    <location>
        <begin position="7"/>
        <end position="154"/>
    </location>
</feature>
<dbReference type="Pfam" id="PF12770">
    <property type="entry name" value="CHAT"/>
    <property type="match status" value="1"/>
</dbReference>
<organism evidence="3 4">
    <name type="scientific">Iningainema tapete BLCC-T55</name>
    <dbReference type="NCBI Taxonomy" id="2748662"/>
    <lineage>
        <taxon>Bacteria</taxon>
        <taxon>Bacillati</taxon>
        <taxon>Cyanobacteriota</taxon>
        <taxon>Cyanophyceae</taxon>
        <taxon>Nostocales</taxon>
        <taxon>Scytonemataceae</taxon>
        <taxon>Iningainema tapete</taxon>
    </lineage>
</organism>
<dbReference type="AlphaFoldDB" id="A0A8J6XBX0"/>
<gene>
    <name evidence="3" type="ORF">ICL16_10635</name>
</gene>
<evidence type="ECO:0000313" key="3">
    <source>
        <dbReference type="EMBL" id="MBD2772520.1"/>
    </source>
</evidence>
<accession>A0A8J6XBX0</accession>
<dbReference type="Proteomes" id="UP000629098">
    <property type="component" value="Unassembled WGS sequence"/>
</dbReference>
<protein>
    <submittedName>
        <fullName evidence="3">CHAT domain-containing protein</fullName>
    </submittedName>
</protein>
<proteinExistence type="predicted"/>